<dbReference type="eggNOG" id="arCOG14853">
    <property type="taxonomic scope" value="Archaea"/>
</dbReference>
<sequence length="168" mass="18136">MTGPTPSHTGERSEEPAVYKAGFIGFENPAQESYLLDHLKLSRKLSAVACNPIILALSMIEGSVVARVKGKTLTSLIPLVEKQLSHPSGEANAILIVVNGDSGKRLHIILDRRERRLGLCLKELGSFMNDPSIEKRAAVKGLKALANYLSNITGDVLIVTVPKSVLKI</sequence>
<evidence type="ECO:0000313" key="2">
    <source>
        <dbReference type="Proteomes" id="UP000016887"/>
    </source>
</evidence>
<dbReference type="EMBL" id="AP012489">
    <property type="protein sequence ID" value="BAN89522.1"/>
    <property type="molecule type" value="Genomic_DNA"/>
</dbReference>
<reference evidence="1 2" key="1">
    <citation type="journal article" date="2013" name="Appl. Environ. Microbiol.">
        <title>Variation of the Virus-Related Elements within Syntenic Genomes of the Hyperthermophilic Archaeon Aeropyrum.</title>
        <authorList>
            <person name="Daifuku T."/>
            <person name="Yoshida T."/>
            <person name="Kitamura T."/>
            <person name="Kawaichi S."/>
            <person name="Inoue T."/>
            <person name="Nomura K."/>
            <person name="Yoshida Y."/>
            <person name="Kuno S."/>
            <person name="Sako Y."/>
        </authorList>
    </citation>
    <scope>NUCLEOTIDE SEQUENCE [LARGE SCALE GENOMIC DNA]</scope>
    <source>
        <strain evidence="1 2">SY1</strain>
    </source>
</reference>
<keyword evidence="2" id="KW-1185">Reference proteome</keyword>
<gene>
    <name evidence="1" type="ORF">ACAM_0053</name>
</gene>
<organism evidence="1 2">
    <name type="scientific">Aeropyrum camini SY1 = JCM 12091</name>
    <dbReference type="NCBI Taxonomy" id="1198449"/>
    <lineage>
        <taxon>Archaea</taxon>
        <taxon>Thermoproteota</taxon>
        <taxon>Thermoprotei</taxon>
        <taxon>Desulfurococcales</taxon>
        <taxon>Desulfurococcaceae</taxon>
        <taxon>Aeropyrum</taxon>
    </lineage>
</organism>
<dbReference type="Proteomes" id="UP000016887">
    <property type="component" value="Chromosome"/>
</dbReference>
<accession>U3T7M7</accession>
<name>U3T7M7_9CREN</name>
<dbReference type="AlphaFoldDB" id="U3T7M7"/>
<evidence type="ECO:0000313" key="1">
    <source>
        <dbReference type="EMBL" id="BAN89522.1"/>
    </source>
</evidence>
<dbReference type="KEGG" id="acj:ACAM_0053"/>
<protein>
    <submittedName>
        <fullName evidence="1">Uncharacterized protein</fullName>
    </submittedName>
</protein>
<proteinExistence type="predicted"/>